<dbReference type="Proteomes" id="UP000294545">
    <property type="component" value="Unassembled WGS sequence"/>
</dbReference>
<evidence type="ECO:0008006" key="3">
    <source>
        <dbReference type="Google" id="ProtNLM"/>
    </source>
</evidence>
<name>A0A4R1MKT2_9FIRM</name>
<keyword evidence="2" id="KW-1185">Reference proteome</keyword>
<evidence type="ECO:0000313" key="1">
    <source>
        <dbReference type="EMBL" id="TCK92660.1"/>
    </source>
</evidence>
<accession>A0A4R1MKT2</accession>
<sequence length="59" mass="6911">MGQAKMDAIETLNRLPDEASWEEIMYELYVTKKVNQAREQVARGEFVTHEEAKKRLLKS</sequence>
<evidence type="ECO:0000313" key="2">
    <source>
        <dbReference type="Proteomes" id="UP000294545"/>
    </source>
</evidence>
<dbReference type="AlphaFoldDB" id="A0A4R1MKT2"/>
<dbReference type="EMBL" id="SMGQ01000013">
    <property type="protein sequence ID" value="TCK92660.1"/>
    <property type="molecule type" value="Genomic_DNA"/>
</dbReference>
<proteinExistence type="predicted"/>
<comment type="caution">
    <text evidence="1">The sequence shown here is derived from an EMBL/GenBank/DDBJ whole genome shotgun (WGS) entry which is preliminary data.</text>
</comment>
<protein>
    <recommendedName>
        <fullName evidence="3">Addiction module component</fullName>
    </recommendedName>
</protein>
<gene>
    <name evidence="1" type="ORF">EDC19_1813</name>
</gene>
<dbReference type="RefSeq" id="WP_132282527.1">
    <property type="nucleotide sequence ID" value="NZ_SMGQ01000013.1"/>
</dbReference>
<organism evidence="1 2">
    <name type="scientific">Natranaerovirga hydrolytica</name>
    <dbReference type="NCBI Taxonomy" id="680378"/>
    <lineage>
        <taxon>Bacteria</taxon>
        <taxon>Bacillati</taxon>
        <taxon>Bacillota</taxon>
        <taxon>Clostridia</taxon>
        <taxon>Lachnospirales</taxon>
        <taxon>Natranaerovirgaceae</taxon>
        <taxon>Natranaerovirga</taxon>
    </lineage>
</organism>
<dbReference type="OrthoDB" id="5422155at2"/>
<reference evidence="1 2" key="1">
    <citation type="submission" date="2019-03" db="EMBL/GenBank/DDBJ databases">
        <title>Genomic Encyclopedia of Type Strains, Phase IV (KMG-IV): sequencing the most valuable type-strain genomes for metagenomic binning, comparative biology and taxonomic classification.</title>
        <authorList>
            <person name="Goeker M."/>
        </authorList>
    </citation>
    <scope>NUCLEOTIDE SEQUENCE [LARGE SCALE GENOMIC DNA]</scope>
    <source>
        <strain evidence="1 2">DSM 24176</strain>
    </source>
</reference>